<reference evidence="2" key="1">
    <citation type="submission" date="2020-02" db="EMBL/GenBank/DDBJ databases">
        <authorList>
            <person name="Meier V. D."/>
        </authorList>
    </citation>
    <scope>NUCLEOTIDE SEQUENCE</scope>
    <source>
        <strain evidence="2">AVDCRST_MAG04</strain>
    </source>
</reference>
<accession>A0A6J4J8A8</accession>
<organism evidence="2">
    <name type="scientific">uncultured Acetobacteraceae bacterium</name>
    <dbReference type="NCBI Taxonomy" id="169975"/>
    <lineage>
        <taxon>Bacteria</taxon>
        <taxon>Pseudomonadati</taxon>
        <taxon>Pseudomonadota</taxon>
        <taxon>Alphaproteobacteria</taxon>
        <taxon>Acetobacterales</taxon>
        <taxon>Acetobacteraceae</taxon>
        <taxon>environmental samples</taxon>
    </lineage>
</organism>
<dbReference type="AlphaFoldDB" id="A0A6J4J8A8"/>
<feature type="region of interest" description="Disordered" evidence="1">
    <location>
        <begin position="1"/>
        <end position="45"/>
    </location>
</feature>
<gene>
    <name evidence="2" type="ORF">AVDCRST_MAG04-3211</name>
</gene>
<name>A0A6J4J8A8_9PROT</name>
<feature type="compositionally biased region" description="Basic residues" evidence="1">
    <location>
        <begin position="1"/>
        <end position="15"/>
    </location>
</feature>
<protein>
    <submittedName>
        <fullName evidence="2">Uncharacterized protein</fullName>
    </submittedName>
</protein>
<feature type="non-terminal residue" evidence="2">
    <location>
        <position position="1"/>
    </location>
</feature>
<evidence type="ECO:0000256" key="1">
    <source>
        <dbReference type="SAM" id="MobiDB-lite"/>
    </source>
</evidence>
<proteinExistence type="predicted"/>
<evidence type="ECO:0000313" key="2">
    <source>
        <dbReference type="EMBL" id="CAA9273000.1"/>
    </source>
</evidence>
<sequence length="45" mass="4864">CSGRRGPRGNRRSRSTFRFVQAGASRPIPVEPDAAPPENKKEGGN</sequence>
<dbReference type="EMBL" id="CADCTL010000233">
    <property type="protein sequence ID" value="CAA9273000.1"/>
    <property type="molecule type" value="Genomic_DNA"/>
</dbReference>
<feature type="non-terminal residue" evidence="2">
    <location>
        <position position="45"/>
    </location>
</feature>